<protein>
    <submittedName>
        <fullName evidence="1">Ubiquitin-conjugating enzyme E2 variant 3 isoform X3</fullName>
    </submittedName>
</protein>
<reference evidence="1 2" key="1">
    <citation type="submission" date="2021-05" db="EMBL/GenBank/DDBJ databases">
        <authorList>
            <person name="Zahm M."/>
            <person name="Klopp C."/>
            <person name="Cabau C."/>
            <person name="Kuhl H."/>
            <person name="Suciu R."/>
            <person name="Ciorpac M."/>
            <person name="Holostenco D."/>
            <person name="Gessner J."/>
            <person name="Wuertz S."/>
            <person name="Hohne C."/>
            <person name="Stock M."/>
            <person name="Gislard M."/>
            <person name="Lluch J."/>
            <person name="Milhes M."/>
            <person name="Lampietro C."/>
            <person name="Lopez Roques C."/>
            <person name="Donnadieu C."/>
            <person name="Du K."/>
            <person name="Schartl M."/>
            <person name="Guiguen Y."/>
        </authorList>
    </citation>
    <scope>NUCLEOTIDE SEQUENCE [LARGE SCALE GENOMIC DNA]</scope>
    <source>
        <strain evidence="1">Hh-F2</strain>
        <tissue evidence="1">Blood</tissue>
    </source>
</reference>
<evidence type="ECO:0000313" key="2">
    <source>
        <dbReference type="Proteomes" id="UP001369086"/>
    </source>
</evidence>
<name>A0ABR1A427_HUSHU</name>
<dbReference type="Proteomes" id="UP001369086">
    <property type="component" value="Unassembled WGS sequence"/>
</dbReference>
<sequence length="180" mass="20054">AMSSHSQGMRDLTRWHGCRCVPDSAVSVEDCLLAVCKVVEGDRIVSASRMNKGLVIFFKDTQDVDKLVQEGFVVQGSLVHVSPLATPFAKVILSNVPPFLKNELLESELSRYGKICSPIKSIPLGCKNPQLNHIMSFRRQVYILLNNPGFEKCCLDFHSRRNSCVVFASTDTMRCFKCGV</sequence>
<evidence type="ECO:0000313" key="1">
    <source>
        <dbReference type="EMBL" id="KAK6491847.1"/>
    </source>
</evidence>
<dbReference type="EMBL" id="JAHFZB010000003">
    <property type="protein sequence ID" value="KAK6491847.1"/>
    <property type="molecule type" value="Genomic_DNA"/>
</dbReference>
<proteinExistence type="predicted"/>
<comment type="caution">
    <text evidence="1">The sequence shown here is derived from an EMBL/GenBank/DDBJ whole genome shotgun (WGS) entry which is preliminary data.</text>
</comment>
<gene>
    <name evidence="1" type="ORF">HHUSO_G4038</name>
</gene>
<feature type="non-terminal residue" evidence="1">
    <location>
        <position position="1"/>
    </location>
</feature>
<organism evidence="1 2">
    <name type="scientific">Huso huso</name>
    <name type="common">Beluga</name>
    <name type="synonym">Acipenser huso</name>
    <dbReference type="NCBI Taxonomy" id="61971"/>
    <lineage>
        <taxon>Eukaryota</taxon>
        <taxon>Metazoa</taxon>
        <taxon>Chordata</taxon>
        <taxon>Craniata</taxon>
        <taxon>Vertebrata</taxon>
        <taxon>Euteleostomi</taxon>
        <taxon>Actinopterygii</taxon>
        <taxon>Chondrostei</taxon>
        <taxon>Acipenseriformes</taxon>
        <taxon>Acipenseridae</taxon>
        <taxon>Huso</taxon>
    </lineage>
</organism>
<accession>A0ABR1A427</accession>
<keyword evidence="2" id="KW-1185">Reference proteome</keyword>